<dbReference type="FunFam" id="3.40.50.300:FF:000142">
    <property type="entry name" value="Midasin"/>
    <property type="match status" value="2"/>
</dbReference>
<dbReference type="InterPro" id="IPR048617">
    <property type="entry name" value="MDN1_AAA_lid_4"/>
</dbReference>
<dbReference type="InterPro" id="IPR003593">
    <property type="entry name" value="AAA+_ATPase"/>
</dbReference>
<keyword evidence="5" id="KW-0547">Nucleotide-binding</keyword>
<feature type="domain" description="AAA+ ATPase" evidence="10">
    <location>
        <begin position="1069"/>
        <end position="1305"/>
    </location>
</feature>
<dbReference type="PROSITE" id="PS00675">
    <property type="entry name" value="SIGMA54_INTERACT_1"/>
    <property type="match status" value="1"/>
</dbReference>
<dbReference type="CDD" id="cd00009">
    <property type="entry name" value="AAA"/>
    <property type="match status" value="1"/>
</dbReference>
<feature type="domain" description="AAA+ ATPase" evidence="10">
    <location>
        <begin position="769"/>
        <end position="914"/>
    </location>
</feature>
<dbReference type="InterPro" id="IPR041190">
    <property type="entry name" value="Midasin_AAA_lid_5"/>
</dbReference>
<name>A0A438K7B2_VITVI</name>
<evidence type="ECO:0000256" key="5">
    <source>
        <dbReference type="ARBA" id="ARBA00022741"/>
    </source>
</evidence>
<dbReference type="PANTHER" id="PTHR48103:SF2">
    <property type="entry name" value="MIDASIN"/>
    <property type="match status" value="1"/>
</dbReference>
<organism evidence="11 12">
    <name type="scientific">Vitis vinifera</name>
    <name type="common">Grape</name>
    <dbReference type="NCBI Taxonomy" id="29760"/>
    <lineage>
        <taxon>Eukaryota</taxon>
        <taxon>Viridiplantae</taxon>
        <taxon>Streptophyta</taxon>
        <taxon>Embryophyta</taxon>
        <taxon>Tracheophyta</taxon>
        <taxon>Spermatophyta</taxon>
        <taxon>Magnoliopsida</taxon>
        <taxon>eudicotyledons</taxon>
        <taxon>Gunneridae</taxon>
        <taxon>Pentapetalae</taxon>
        <taxon>rosids</taxon>
        <taxon>Vitales</taxon>
        <taxon>Vitaceae</taxon>
        <taxon>Viteae</taxon>
        <taxon>Vitis</taxon>
    </lineage>
</organism>
<comment type="similarity">
    <text evidence="3">Belongs to the midasin family.</text>
</comment>
<dbReference type="FunFam" id="3.40.50.300:FF:001368">
    <property type="entry name" value="Midasin"/>
    <property type="match status" value="1"/>
</dbReference>
<keyword evidence="8" id="KW-0539">Nucleus</keyword>
<gene>
    <name evidence="11" type="primary">MDN1_0</name>
    <name evidence="11" type="ORF">CK203_003213</name>
</gene>
<evidence type="ECO:0000256" key="2">
    <source>
        <dbReference type="ARBA" id="ARBA00004642"/>
    </source>
</evidence>
<accession>A0A438K7B2</accession>
<dbReference type="Gene3D" id="3.40.50.300">
    <property type="entry name" value="P-loop containing nucleotide triphosphate hydrolases"/>
    <property type="match status" value="7"/>
</dbReference>
<evidence type="ECO:0000313" key="12">
    <source>
        <dbReference type="Proteomes" id="UP000288805"/>
    </source>
</evidence>
<feature type="domain" description="AAA+ ATPase" evidence="10">
    <location>
        <begin position="401"/>
        <end position="621"/>
    </location>
</feature>
<dbReference type="GO" id="GO:0016887">
    <property type="term" value="F:ATP hydrolysis activity"/>
    <property type="evidence" value="ECO:0007669"/>
    <property type="project" value="InterPro"/>
</dbReference>
<keyword evidence="6" id="KW-0067">ATP-binding</keyword>
<evidence type="ECO:0000256" key="9">
    <source>
        <dbReference type="ARBA" id="ARBA00077000"/>
    </source>
</evidence>
<evidence type="ECO:0000256" key="3">
    <source>
        <dbReference type="ARBA" id="ARBA00007188"/>
    </source>
</evidence>
<dbReference type="SUPFAM" id="SSF52540">
    <property type="entry name" value="P-loop containing nucleoside triphosphate hydrolases"/>
    <property type="match status" value="6"/>
</dbReference>
<dbReference type="EMBL" id="QGNW01000014">
    <property type="protein sequence ID" value="RVX17093.1"/>
    <property type="molecule type" value="Genomic_DNA"/>
</dbReference>
<dbReference type="SMART" id="SM00382">
    <property type="entry name" value="AAA"/>
    <property type="match status" value="3"/>
</dbReference>
<dbReference type="InterPro" id="IPR011704">
    <property type="entry name" value="ATPase_dyneun-rel_AAA"/>
</dbReference>
<proteinExistence type="inferred from homology"/>
<evidence type="ECO:0000256" key="1">
    <source>
        <dbReference type="ARBA" id="ARBA00004604"/>
    </source>
</evidence>
<dbReference type="InterPro" id="IPR027417">
    <property type="entry name" value="P-loop_NTPase"/>
</dbReference>
<evidence type="ECO:0000256" key="4">
    <source>
        <dbReference type="ARBA" id="ARBA00017143"/>
    </source>
</evidence>
<dbReference type="GO" id="GO:0005730">
    <property type="term" value="C:nucleolus"/>
    <property type="evidence" value="ECO:0007669"/>
    <property type="project" value="UniProtKB-SubCell"/>
</dbReference>
<dbReference type="FunFam" id="3.40.50.300:FF:001861">
    <property type="entry name" value="Midasin"/>
    <property type="match status" value="1"/>
</dbReference>
<keyword evidence="7" id="KW-0143">Chaperone</keyword>
<dbReference type="Pfam" id="PF17867">
    <property type="entry name" value="AAA_lid_7"/>
    <property type="match status" value="2"/>
</dbReference>
<evidence type="ECO:0000256" key="7">
    <source>
        <dbReference type="ARBA" id="ARBA00023186"/>
    </source>
</evidence>
<dbReference type="PANTHER" id="PTHR48103">
    <property type="entry name" value="MIDASIN-RELATED"/>
    <property type="match status" value="1"/>
</dbReference>
<dbReference type="Pfam" id="PF07728">
    <property type="entry name" value="AAA_5"/>
    <property type="match status" value="7"/>
</dbReference>
<sequence>MFPEAQPSTRIRRLVTWNADSCGNPLVLTLSLKKSYEMVLLAVSQKWPVLLYGPAGVGKTALISKLARDSGTKARACLLQITKQSILSIHMDDQIDGKTLIGSYVCMERPGEFRWQPGSLTQAVMNGFWVVFEGIDKAPSDVQSILLPYWKVQVHFNQSWRGEDKRSLGGGFVVERTGSPQQKPSIWLFGFYAADGAKIYHTLYYLIFSLPSGLVQVVRGWVGLWEIPGGNSLGVLWRRVMIGHPSNEDLQSIVKAWYPELEPVAGKLIVRKSSILQFSKQVLVERIAALGFHFLGDGLSADACKCIFLEAVDIFAAFSASAESRLTIMRELAKMWAVSDSVAEAFYPPNKPVIQDLGTDLTIGRVTLHRHQRVLRHQKKLFVEIRSSLHLLERIACSVKCNEPVLLVGETGTGKTTLVQNLAMRLGQKLTVLNLSQQSDVADLLGGFKPMDAQFVCIPLYKDFENLFSKTFSVKDNGEFLARLQHHLSDKNWKMLMTGFKKGVDFFRKSAEIGKSGSGKKRKKSLDETVLKAWEDFSVKLDTSRGQIGASSGMLFQFVEGAFVTALRNGDWILLDEVNLAPPETLQRVIGVLEDRDLPYSLRSRFTEYFVDDVLDDKDLTLFITQSLDDSCSSGDLVDKIVSFYKAAKKESEERLQDGANQKPQYSLRSLYRAIEYTNKAKRKFGFQKAIYDGFSMFFLTLLDVPSAKLMNQMILSKVLGGKIPPQVPFDEYLMVRGSTISGDFLENYILTKSVREHLRNLARAVLIKRYPVLLQGPTSSGKTSLVQYLAAITGHKFVRINNHEHTDLQEYLGSYVTDASGKLVFHEGVLVKAVRNGYWIVLDELNLAPSDVLEALNRLLDDNRELFVPELRETIPAHPDFLLFATQNPPTLYGGRKMLSRAFRNRFVEIHVDEIPEDELSTILDKRCKIPESYAKKMVEVMKELELHRQSSKVFAGKHGFITPRDLFRWADRFRTFGNSYEDLARDGYYLLAERLRDEGEKKVVQAVLEKHLRVKLVKDNLYHQKLGVGDNVFSSGKHAWASESLGDITWTKSMRRLYFLVERCYRLREPILLVGETGGGKTTICQLLSAVLGLKLHILNCHQYTETSDFLGGFYPIRERSRLISEFKFLIEQLMMLKAFVDFPGDISISSDIGHASQTLDQLDVIVNSYQQGITPWADVTRQDLDTFVRMKLDLAQLHQKWQTIFMWQDGPLVQAMKDGDLFLVDEISLADDSVLERLNSVLEPERKLALAEKGGSSLEIITAHPNFFLLATMNPGGDYGKKELSPALRNRFTEIWVPCVSDLDELRSIALQRFSNPKILWIVEPMLNFWEWFNQLQTGRALTVRDLLSWVAFINVTEKSLQPDYAFLHGAFLVLLDGLSLGTGISKEDAGKLRENCLSFLVEQLKLADLCLVVSELSRMENYSWGDLGTTADSSCSNNMQLDNHFGIHPFYIEKAHLKLASCPKVAFCYLWGMEIYSTSILPYGPLVLLHLKALPSMLFNLIGIWFPCMVKELKSYSVQILVIKVVKLRDLNFWHQLPAKMLFGYCGLCSLRSLTDIMDLLGSDLPVESSEGIKFAWSDGILLQALKQGSWVLLDELNLAPQSVLEGLNAILDHRAEVFIPELGVTFKCPSSFRVFACQNPSSQGGGRKGLPRSFLNRFTKVYVDELVEDDYLFICSSLYPSIQRPILSKLILFNKGLHEDIMLNHKFAQDGSPWEFNLRDVIRSCEIIEGAPEKLKPDCFLNIVYVQRMRTAADRREVLRLYEQVFSQLKILPGIRQSLEAVAHCVQCQWLCILVGPSSSGKTSLIRLLAHLTGNVLNELSLSSATDISELLGCFEQYNAFRNFRSVVGQVECYVNEYCSLQLESSMEAFISERRDMITGWLAVLSSMDCGPSSTSASTYMEDWKCNRSSLCLLVEIIEHLRVDLEKNKLPVSWSCEDLNRTLKTILKLQEDQQKRTVAAKFEWVTGLLINALENGEWIVLENANLCNPTVLDRINSLVEPCGSITVNECGIVDGKPLVVHPHPNFRMFLTVNPSHGDVSRAMRNRGVEIFMMQSYWPLDQESDYYFEELELKDVKRFLVLSDIPGEKLVEAMAKAHIYARDEGLGLNVHITYLELARWVQLFLQLLMNGNQPLWSLQISWEHTYLSSLGEMEGEYIIAHARTSYLSAVEFSEFDSSLGCSLCLPGGWPRPLRIRDLVYHSREVGVKQNCMYLEFLGTQYASCELGVAWDRCLVGKALTAGVYPRMDLMNVKILNHILFPKASNEMLVNYDRQTKFNAALMDKMLLFAANWTIEQATESDLKLYLLWFSWFNSRLLPFCQFFNSFLTQLKEELKHPIWTCIIGCYRELISHHQVDLDSQPIPMLSLELVDLIGSDDMSKISSRRLCNAINSIGLLRRSLQQWNTESGYNFTDESRSYIPVLRSLQVLEDEVLNALVESPSFDLLIQLLTNLLEDHILFWNSVTSSKVDYLLISWHSLMKDAVKLRDFFPKSVKHLLMEVRDLDRVSLWHLHSQKSLLWVYGGHPNMPSSADLYWKQHKLLCFCEFVWPTKTKSWEQVDDRLIDAVVSSSPDLRFLAMQDTNPFKWGPATFRFSRKEEMEDLLLRDEVQWRPKATEVCKAVFGLDKEKASELHGFTIAMFQEC</sequence>
<dbReference type="InterPro" id="IPR040848">
    <property type="entry name" value="AAA_lid_7"/>
</dbReference>
<dbReference type="FunFam" id="3.40.50.300:FF:000582">
    <property type="entry name" value="Midasin"/>
    <property type="match status" value="1"/>
</dbReference>
<dbReference type="Pfam" id="PF17865">
    <property type="entry name" value="AAA_lid_5"/>
    <property type="match status" value="1"/>
</dbReference>
<dbReference type="GO" id="GO:0005524">
    <property type="term" value="F:ATP binding"/>
    <property type="evidence" value="ECO:0007669"/>
    <property type="project" value="UniProtKB-KW"/>
</dbReference>
<comment type="caution">
    <text evidence="11">The sequence shown here is derived from an EMBL/GenBank/DDBJ whole genome shotgun (WGS) entry which is preliminary data.</text>
</comment>
<dbReference type="InterPro" id="IPR025662">
    <property type="entry name" value="Sigma_54_int_dom_ATP-bd_1"/>
</dbReference>
<dbReference type="GO" id="GO:0005654">
    <property type="term" value="C:nucleoplasm"/>
    <property type="evidence" value="ECO:0007669"/>
    <property type="project" value="UniProtKB-SubCell"/>
</dbReference>
<reference evidence="11 12" key="1">
    <citation type="journal article" date="2018" name="PLoS Genet.">
        <title>Population sequencing reveals clonal diversity and ancestral inbreeding in the grapevine cultivar Chardonnay.</title>
        <authorList>
            <person name="Roach M.J."/>
            <person name="Johnson D.L."/>
            <person name="Bohlmann J."/>
            <person name="van Vuuren H.J."/>
            <person name="Jones S.J."/>
            <person name="Pretorius I.S."/>
            <person name="Schmidt S.A."/>
            <person name="Borneman A.R."/>
        </authorList>
    </citation>
    <scope>NUCLEOTIDE SEQUENCE [LARGE SCALE GENOMIC DNA]</scope>
    <source>
        <strain evidence="12">cv. Chardonnay</strain>
        <tissue evidence="11">Leaf</tissue>
    </source>
</reference>
<evidence type="ECO:0000259" key="10">
    <source>
        <dbReference type="SMART" id="SM00382"/>
    </source>
</evidence>
<evidence type="ECO:0000256" key="6">
    <source>
        <dbReference type="ARBA" id="ARBA00022840"/>
    </source>
</evidence>
<comment type="subcellular location">
    <subcellularLocation>
        <location evidence="1">Nucleus</location>
        <location evidence="1">Nucleolus</location>
    </subcellularLocation>
    <subcellularLocation>
        <location evidence="2">Nucleus</location>
        <location evidence="2">Nucleoplasm</location>
    </subcellularLocation>
</comment>
<dbReference type="GO" id="GO:0042254">
    <property type="term" value="P:ribosome biogenesis"/>
    <property type="evidence" value="ECO:0007669"/>
    <property type="project" value="UniProtKB-ARBA"/>
</dbReference>
<dbReference type="Proteomes" id="UP000288805">
    <property type="component" value="Unassembled WGS sequence"/>
</dbReference>
<protein>
    <recommendedName>
        <fullName evidence="4">Midasin</fullName>
    </recommendedName>
    <alternativeName>
        <fullName evidence="9">MIDAS-containing protein</fullName>
    </alternativeName>
</protein>
<evidence type="ECO:0000313" key="11">
    <source>
        <dbReference type="EMBL" id="RVX17093.1"/>
    </source>
</evidence>
<evidence type="ECO:0000256" key="8">
    <source>
        <dbReference type="ARBA" id="ARBA00023242"/>
    </source>
</evidence>
<dbReference type="Pfam" id="PF21108">
    <property type="entry name" value="MDN1_4th"/>
    <property type="match status" value="1"/>
</dbReference>